<keyword evidence="3" id="KW-1185">Reference proteome</keyword>
<reference evidence="2 3" key="1">
    <citation type="submission" date="2014-04" db="EMBL/GenBank/DDBJ databases">
        <authorList>
            <consortium name="DOE Joint Genome Institute"/>
            <person name="Kuo A."/>
            <person name="Zuccaro A."/>
            <person name="Kohler A."/>
            <person name="Nagy L.G."/>
            <person name="Floudas D."/>
            <person name="Copeland A."/>
            <person name="Barry K.W."/>
            <person name="Cichocki N."/>
            <person name="Veneault-Fourrey C."/>
            <person name="LaButti K."/>
            <person name="Lindquist E.A."/>
            <person name="Lipzen A."/>
            <person name="Lundell T."/>
            <person name="Morin E."/>
            <person name="Murat C."/>
            <person name="Sun H."/>
            <person name="Tunlid A."/>
            <person name="Henrissat B."/>
            <person name="Grigoriev I.V."/>
            <person name="Hibbett D.S."/>
            <person name="Martin F."/>
            <person name="Nordberg H.P."/>
            <person name="Cantor M.N."/>
            <person name="Hua S.X."/>
        </authorList>
    </citation>
    <scope>NUCLEOTIDE SEQUENCE [LARGE SCALE GENOMIC DNA]</scope>
    <source>
        <strain evidence="2 3">MAFF 305830</strain>
    </source>
</reference>
<evidence type="ECO:0000256" key="1">
    <source>
        <dbReference type="SAM" id="MobiDB-lite"/>
    </source>
</evidence>
<gene>
    <name evidence="2" type="ORF">M408DRAFT_114003</name>
</gene>
<sequence>MIRSCGGSMRGERVHLSLLINTHALFVHSDVGESCQMAGCSAQSGRSVNRQRGHSGGFRSAATRGH</sequence>
<dbReference type="AlphaFoldDB" id="A0A0C3BBH4"/>
<organism evidence="2 3">
    <name type="scientific">Serendipita vermifera MAFF 305830</name>
    <dbReference type="NCBI Taxonomy" id="933852"/>
    <lineage>
        <taxon>Eukaryota</taxon>
        <taxon>Fungi</taxon>
        <taxon>Dikarya</taxon>
        <taxon>Basidiomycota</taxon>
        <taxon>Agaricomycotina</taxon>
        <taxon>Agaricomycetes</taxon>
        <taxon>Sebacinales</taxon>
        <taxon>Serendipitaceae</taxon>
        <taxon>Serendipita</taxon>
    </lineage>
</organism>
<proteinExistence type="predicted"/>
<dbReference type="Proteomes" id="UP000054097">
    <property type="component" value="Unassembled WGS sequence"/>
</dbReference>
<accession>A0A0C3BBH4</accession>
<protein>
    <submittedName>
        <fullName evidence="2">Uncharacterized protein</fullName>
    </submittedName>
</protein>
<name>A0A0C3BBH4_SERVB</name>
<evidence type="ECO:0000313" key="3">
    <source>
        <dbReference type="Proteomes" id="UP000054097"/>
    </source>
</evidence>
<dbReference type="HOGENOM" id="CLU_2832781_0_0_1"/>
<evidence type="ECO:0000313" key="2">
    <source>
        <dbReference type="EMBL" id="KIM29469.1"/>
    </source>
</evidence>
<reference evidence="3" key="2">
    <citation type="submission" date="2015-01" db="EMBL/GenBank/DDBJ databases">
        <title>Evolutionary Origins and Diversification of the Mycorrhizal Mutualists.</title>
        <authorList>
            <consortium name="DOE Joint Genome Institute"/>
            <consortium name="Mycorrhizal Genomics Consortium"/>
            <person name="Kohler A."/>
            <person name="Kuo A."/>
            <person name="Nagy L.G."/>
            <person name="Floudas D."/>
            <person name="Copeland A."/>
            <person name="Barry K.W."/>
            <person name="Cichocki N."/>
            <person name="Veneault-Fourrey C."/>
            <person name="LaButti K."/>
            <person name="Lindquist E.A."/>
            <person name="Lipzen A."/>
            <person name="Lundell T."/>
            <person name="Morin E."/>
            <person name="Murat C."/>
            <person name="Riley R."/>
            <person name="Ohm R."/>
            <person name="Sun H."/>
            <person name="Tunlid A."/>
            <person name="Henrissat B."/>
            <person name="Grigoriev I.V."/>
            <person name="Hibbett D.S."/>
            <person name="Martin F."/>
        </authorList>
    </citation>
    <scope>NUCLEOTIDE SEQUENCE [LARGE SCALE GENOMIC DNA]</scope>
    <source>
        <strain evidence="3">MAFF 305830</strain>
    </source>
</reference>
<feature type="region of interest" description="Disordered" evidence="1">
    <location>
        <begin position="43"/>
        <end position="66"/>
    </location>
</feature>
<dbReference type="EMBL" id="KN824288">
    <property type="protein sequence ID" value="KIM29469.1"/>
    <property type="molecule type" value="Genomic_DNA"/>
</dbReference>